<dbReference type="Pfam" id="PF13440">
    <property type="entry name" value="Polysacc_synt_3"/>
    <property type="match status" value="1"/>
</dbReference>
<evidence type="ECO:0000256" key="2">
    <source>
        <dbReference type="ARBA" id="ARBA00007430"/>
    </source>
</evidence>
<feature type="transmembrane region" description="Helical" evidence="7">
    <location>
        <begin position="373"/>
        <end position="394"/>
    </location>
</feature>
<comment type="similarity">
    <text evidence="2">Belongs to the polysaccharide synthase family.</text>
</comment>
<dbReference type="KEGG" id="ssai:N0B31_19880"/>
<dbReference type="AlphaFoldDB" id="A0A9E7UB14"/>
<evidence type="ECO:0000256" key="6">
    <source>
        <dbReference type="ARBA" id="ARBA00023136"/>
    </source>
</evidence>
<dbReference type="Proteomes" id="UP001057580">
    <property type="component" value="Chromosome"/>
</dbReference>
<evidence type="ECO:0000256" key="7">
    <source>
        <dbReference type="SAM" id="Phobius"/>
    </source>
</evidence>
<sequence length="504" mass="55116">MISRLLQKLRDLVRRITPSGNIYSRTVHSGLWETFQNVGGRLLQLLVLLVLARLLSPRDFGLMGIVLLVVAGLDRFSRLGVNQALIHRHEDDVDHYLDTAWVLQLVRGALIATLLFLGAPLVAGIFGESRVVPLLHLIAVSPLLLAVRNPGVVYFEKRLDFHLKFLFRMGGSIVEAVVAIGYALVSPDVLALVYGYLAADATRLLLSYWLQGYRPSVSFDLEKAGQLLGYGKWITANNVVNFFLEEGDDAAVGVFLSAQALGFYKIAYRVGTAPATEVTRTISNVVFSMYSKLQDDRDRLRNAFLQTLRLVGVLSFPMVIGIVAVAPVFVDVVLGDDWTPAITTMQILTVYGGVTALTVLFEQVWKAVGRPELVSKVSILQLALLAAAIYPAAVQFGIEGVAAVVAGVTVVTIPVRLYITASLLQLSYFEVARELVYPIVASLLMGALVLTVRQEFQPALRGLELVALIVLGGIAYLVLVTLLDSLFDWGITRNVRTLISTVRG</sequence>
<feature type="transmembrane region" description="Helical" evidence="7">
    <location>
        <begin position="400"/>
        <end position="423"/>
    </location>
</feature>
<evidence type="ECO:0000313" key="8">
    <source>
        <dbReference type="EMBL" id="UWM54364.1"/>
    </source>
</evidence>
<keyword evidence="5 7" id="KW-1133">Transmembrane helix</keyword>
<dbReference type="CDD" id="cd13127">
    <property type="entry name" value="MATE_tuaB_like"/>
    <property type="match status" value="1"/>
</dbReference>
<feature type="transmembrane region" description="Helical" evidence="7">
    <location>
        <begin position="101"/>
        <end position="126"/>
    </location>
</feature>
<dbReference type="EMBL" id="CP104003">
    <property type="protein sequence ID" value="UWM54364.1"/>
    <property type="molecule type" value="Genomic_DNA"/>
</dbReference>
<reference evidence="8" key="1">
    <citation type="submission" date="2022-09" db="EMBL/GenBank/DDBJ databases">
        <title>Diverse halophilic archaea isolated from saline environments.</title>
        <authorList>
            <person name="Cui H.-L."/>
        </authorList>
    </citation>
    <scope>NUCLEOTIDE SEQUENCE</scope>
    <source>
        <strain evidence="8">ZS-35-S2</strain>
    </source>
</reference>
<feature type="transmembrane region" description="Helical" evidence="7">
    <location>
        <begin position="307"/>
        <end position="329"/>
    </location>
</feature>
<dbReference type="PANTHER" id="PTHR30250">
    <property type="entry name" value="PST FAMILY PREDICTED COLANIC ACID TRANSPORTER"/>
    <property type="match status" value="1"/>
</dbReference>
<proteinExistence type="inferred from homology"/>
<keyword evidence="4 7" id="KW-0812">Transmembrane</keyword>
<feature type="transmembrane region" description="Helical" evidence="7">
    <location>
        <begin position="341"/>
        <end position="361"/>
    </location>
</feature>
<accession>A0A9E7UB14</accession>
<comment type="subcellular location">
    <subcellularLocation>
        <location evidence="1">Cell membrane</location>
        <topology evidence="1">Multi-pass membrane protein</topology>
    </subcellularLocation>
</comment>
<organism evidence="8 9">
    <name type="scientific">Salinirubellus salinus</name>
    <dbReference type="NCBI Taxonomy" id="1364945"/>
    <lineage>
        <taxon>Archaea</taxon>
        <taxon>Methanobacteriati</taxon>
        <taxon>Methanobacteriota</taxon>
        <taxon>Stenosarchaea group</taxon>
        <taxon>Halobacteria</taxon>
        <taxon>Halobacteriales</taxon>
        <taxon>Natronomonadaceae</taxon>
        <taxon>Salinirubellus</taxon>
    </lineage>
</organism>
<protein>
    <submittedName>
        <fullName evidence="8">Lipopolysaccharide biosynthesis protein</fullName>
    </submittedName>
</protein>
<dbReference type="GO" id="GO:0005886">
    <property type="term" value="C:plasma membrane"/>
    <property type="evidence" value="ECO:0007669"/>
    <property type="project" value="UniProtKB-SubCell"/>
</dbReference>
<keyword evidence="6 7" id="KW-0472">Membrane</keyword>
<evidence type="ECO:0000313" key="9">
    <source>
        <dbReference type="Proteomes" id="UP001057580"/>
    </source>
</evidence>
<keyword evidence="3" id="KW-1003">Cell membrane</keyword>
<dbReference type="GeneID" id="74944732"/>
<evidence type="ECO:0000256" key="5">
    <source>
        <dbReference type="ARBA" id="ARBA00022989"/>
    </source>
</evidence>
<evidence type="ECO:0000256" key="1">
    <source>
        <dbReference type="ARBA" id="ARBA00004651"/>
    </source>
</evidence>
<dbReference type="PANTHER" id="PTHR30250:SF10">
    <property type="entry name" value="LIPOPOLYSACCHARIDE BIOSYNTHESIS PROTEIN WZXC"/>
    <property type="match status" value="1"/>
</dbReference>
<feature type="transmembrane region" description="Helical" evidence="7">
    <location>
        <begin position="465"/>
        <end position="487"/>
    </location>
</feature>
<keyword evidence="9" id="KW-1185">Reference proteome</keyword>
<evidence type="ECO:0000256" key="4">
    <source>
        <dbReference type="ARBA" id="ARBA00022692"/>
    </source>
</evidence>
<gene>
    <name evidence="8" type="ORF">N0B31_19880</name>
</gene>
<dbReference type="RefSeq" id="WP_260593384.1">
    <property type="nucleotide sequence ID" value="NZ_CP104003.1"/>
</dbReference>
<evidence type="ECO:0000256" key="3">
    <source>
        <dbReference type="ARBA" id="ARBA00022475"/>
    </source>
</evidence>
<feature type="transmembrane region" description="Helical" evidence="7">
    <location>
        <begin position="435"/>
        <end position="453"/>
    </location>
</feature>
<dbReference type="InterPro" id="IPR050833">
    <property type="entry name" value="Poly_Biosynth_Transport"/>
</dbReference>
<name>A0A9E7UB14_9EURY</name>